<keyword evidence="1" id="KW-0812">Transmembrane</keyword>
<dbReference type="EMBL" id="GBEZ01027909">
    <property type="protein sequence ID" value="JAC59458.1"/>
    <property type="molecule type" value="Transcribed_RNA"/>
</dbReference>
<gene>
    <name evidence="4" type="ORF">TSPGSL018_12654</name>
    <name evidence="3" type="ORF">TSPGSL018_31349</name>
</gene>
<feature type="transmembrane region" description="Helical" evidence="1">
    <location>
        <begin position="217"/>
        <end position="239"/>
    </location>
</feature>
<dbReference type="GO" id="GO:0006508">
    <property type="term" value="P:proteolysis"/>
    <property type="evidence" value="ECO:0007669"/>
    <property type="project" value="UniProtKB-KW"/>
</dbReference>
<proteinExistence type="predicted"/>
<protein>
    <submittedName>
        <fullName evidence="3">Caax amino terminal protease family protein</fullName>
    </submittedName>
</protein>
<accession>A0A061QI78</accession>
<reference evidence="3" key="1">
    <citation type="submission" date="2014-05" db="EMBL/GenBank/DDBJ databases">
        <title>The transcriptome of the halophilic microalga Tetraselmis sp. GSL018 isolated from the Great Salt Lake, Utah.</title>
        <authorList>
            <person name="Jinkerson R.E."/>
            <person name="D'Adamo S."/>
            <person name="Posewitz M.C."/>
        </authorList>
    </citation>
    <scope>NUCLEOTIDE SEQUENCE</scope>
    <source>
        <strain evidence="3">GSL018</strain>
    </source>
</reference>
<dbReference type="GO" id="GO:0004175">
    <property type="term" value="F:endopeptidase activity"/>
    <property type="evidence" value="ECO:0007669"/>
    <property type="project" value="UniProtKB-ARBA"/>
</dbReference>
<evidence type="ECO:0000259" key="2">
    <source>
        <dbReference type="Pfam" id="PF02517"/>
    </source>
</evidence>
<sequence length="388" mass="42228">MLPDVAKFRLGSRDGRVVCDFFASCRNQHPRRSTRSATQACAEKYYPHPTTFSPKLIYRCRKNPFPSRVGATLTLGRDLHILARANHGASGSGEPEDPDSNTGTLEWGFFDLEAFSERWEVPWGPWTTVFGMSLWFLSFIVVGVAFVPAAGEKLGYGDPSQFAAMDQAAKANFTLLNQVAETLAGICAIALTVGRYEIPDDVLRLRLEGPVSKPRGWLVWALWGIFLAPFVVTLASALIELTGYEETGRGTVDEVVKIVDMEGSTYASLVTVTGVLAPILEETVFRGFLLASLTKWIPTPAAVVVSATAFGLCHLSPKDLPQLISLGTVLGFSYVRSRNLLTPMIIHGTWNSTVLTVLYILASTGVPLEDVVSGKYAGSEALLQSLLH</sequence>
<dbReference type="GO" id="GO:0080120">
    <property type="term" value="P:CAAX-box protein maturation"/>
    <property type="evidence" value="ECO:0007669"/>
    <property type="project" value="UniProtKB-ARBA"/>
</dbReference>
<evidence type="ECO:0000313" key="3">
    <source>
        <dbReference type="EMBL" id="JAC59458.1"/>
    </source>
</evidence>
<dbReference type="AlphaFoldDB" id="A0A061QI78"/>
<evidence type="ECO:0000313" key="4">
    <source>
        <dbReference type="EMBL" id="JAC79464.1"/>
    </source>
</evidence>
<organism evidence="3">
    <name type="scientific">Tetraselmis sp. GSL018</name>
    <dbReference type="NCBI Taxonomy" id="582737"/>
    <lineage>
        <taxon>Eukaryota</taxon>
        <taxon>Viridiplantae</taxon>
        <taxon>Chlorophyta</taxon>
        <taxon>core chlorophytes</taxon>
        <taxon>Chlorodendrophyceae</taxon>
        <taxon>Chlorodendrales</taxon>
        <taxon>Chlorodendraceae</taxon>
        <taxon>Tetraselmis</taxon>
    </lineage>
</organism>
<name>A0A061QI78_9CHLO</name>
<keyword evidence="3" id="KW-0645">Protease</keyword>
<keyword evidence="1" id="KW-0472">Membrane</keyword>
<dbReference type="EMBL" id="GBEZ01005894">
    <property type="protein sequence ID" value="JAC79464.1"/>
    <property type="molecule type" value="Transcribed_RNA"/>
</dbReference>
<evidence type="ECO:0000256" key="1">
    <source>
        <dbReference type="SAM" id="Phobius"/>
    </source>
</evidence>
<keyword evidence="1" id="KW-1133">Transmembrane helix</keyword>
<dbReference type="InterPro" id="IPR003675">
    <property type="entry name" value="Rce1/LyrA-like_dom"/>
</dbReference>
<dbReference type="PANTHER" id="PTHR43592">
    <property type="entry name" value="CAAX AMINO TERMINAL PROTEASE"/>
    <property type="match status" value="1"/>
</dbReference>
<dbReference type="Pfam" id="PF02517">
    <property type="entry name" value="Rce1-like"/>
    <property type="match status" value="1"/>
</dbReference>
<feature type="domain" description="CAAX prenyl protease 2/Lysostaphin resistance protein A-like" evidence="2">
    <location>
        <begin position="267"/>
        <end position="352"/>
    </location>
</feature>
<keyword evidence="3" id="KW-0378">Hydrolase</keyword>
<feature type="transmembrane region" description="Helical" evidence="1">
    <location>
        <begin position="126"/>
        <end position="150"/>
    </location>
</feature>
<dbReference type="PANTHER" id="PTHR43592:SF15">
    <property type="entry name" value="CAAX AMINO TERMINAL PROTEASE FAMILY PROTEIN"/>
    <property type="match status" value="1"/>
</dbReference>